<dbReference type="SMART" id="SM00248">
    <property type="entry name" value="ANK"/>
    <property type="match status" value="4"/>
</dbReference>
<protein>
    <submittedName>
        <fullName evidence="2">Uncharacterized protein</fullName>
    </submittedName>
</protein>
<dbReference type="InterPro" id="IPR036770">
    <property type="entry name" value="Ankyrin_rpt-contain_sf"/>
</dbReference>
<keyword evidence="1" id="KW-0040">ANK repeat</keyword>
<reference evidence="2" key="1">
    <citation type="submission" date="2013-07" db="EMBL/GenBank/DDBJ databases">
        <title>The genome of Eucalyptus grandis.</title>
        <authorList>
            <person name="Schmutz J."/>
            <person name="Hayes R."/>
            <person name="Myburg A."/>
            <person name="Tuskan G."/>
            <person name="Grattapaglia D."/>
            <person name="Rokhsar D.S."/>
        </authorList>
    </citation>
    <scope>NUCLEOTIDE SEQUENCE</scope>
    <source>
        <tissue evidence="2">Leaf extractions</tissue>
    </source>
</reference>
<dbReference type="STRING" id="71139.A0A059CDM0"/>
<evidence type="ECO:0000313" key="2">
    <source>
        <dbReference type="EMBL" id="KCW76548.1"/>
    </source>
</evidence>
<proteinExistence type="predicted"/>
<accession>A0A059CDM0</accession>
<feature type="repeat" description="ANK" evidence="1">
    <location>
        <begin position="83"/>
        <end position="106"/>
    </location>
</feature>
<dbReference type="Pfam" id="PF12796">
    <property type="entry name" value="Ank_2"/>
    <property type="match status" value="1"/>
</dbReference>
<dbReference type="eggNOG" id="KOG0504">
    <property type="taxonomic scope" value="Eukaryota"/>
</dbReference>
<dbReference type="InParanoid" id="A0A059CDM0"/>
<dbReference type="PROSITE" id="PS50088">
    <property type="entry name" value="ANK_REPEAT"/>
    <property type="match status" value="1"/>
</dbReference>
<organism evidence="2">
    <name type="scientific">Eucalyptus grandis</name>
    <name type="common">Flooded gum</name>
    <dbReference type="NCBI Taxonomy" id="71139"/>
    <lineage>
        <taxon>Eukaryota</taxon>
        <taxon>Viridiplantae</taxon>
        <taxon>Streptophyta</taxon>
        <taxon>Embryophyta</taxon>
        <taxon>Tracheophyta</taxon>
        <taxon>Spermatophyta</taxon>
        <taxon>Magnoliopsida</taxon>
        <taxon>eudicotyledons</taxon>
        <taxon>Gunneridae</taxon>
        <taxon>Pentapetalae</taxon>
        <taxon>rosids</taxon>
        <taxon>malvids</taxon>
        <taxon>Myrtales</taxon>
        <taxon>Myrtaceae</taxon>
        <taxon>Myrtoideae</taxon>
        <taxon>Eucalypteae</taxon>
        <taxon>Eucalyptus</taxon>
    </lineage>
</organism>
<sequence length="175" mass="20082">MARGLAQKEEKKDRESRLQLAIEHDDVDELHNLIEEEPELLDRLSKNPFPTTPLHIAAATGKTEVAMEMVILKPSLARKLNPKGYSPVHLALQHQHYNIVRALISRDPKLIRVPGRCGITPLHYIAEKEGDDELELLVEFLCNCKSSIEDLTRKTQERINRNDLSGDVIYYRRIL</sequence>
<dbReference type="EMBL" id="KK198756">
    <property type="protein sequence ID" value="KCW76548.1"/>
    <property type="molecule type" value="Genomic_DNA"/>
</dbReference>
<evidence type="ECO:0000256" key="1">
    <source>
        <dbReference type="PROSITE-ProRule" id="PRU00023"/>
    </source>
</evidence>
<dbReference type="Gene3D" id="1.25.40.20">
    <property type="entry name" value="Ankyrin repeat-containing domain"/>
    <property type="match status" value="1"/>
</dbReference>
<dbReference type="PROSITE" id="PS50297">
    <property type="entry name" value="ANK_REP_REGION"/>
    <property type="match status" value="1"/>
</dbReference>
<dbReference type="InterPro" id="IPR002110">
    <property type="entry name" value="Ankyrin_rpt"/>
</dbReference>
<name>A0A059CDM0_EUCGR</name>
<dbReference type="SUPFAM" id="SSF48403">
    <property type="entry name" value="Ankyrin repeat"/>
    <property type="match status" value="1"/>
</dbReference>
<dbReference type="PANTHER" id="PTHR24128:SF24">
    <property type="entry name" value="ANKYRIN REPEAT PROTEIN"/>
    <property type="match status" value="1"/>
</dbReference>
<dbReference type="Gramene" id="KCW76548">
    <property type="protein sequence ID" value="KCW76548"/>
    <property type="gene ID" value="EUGRSUZ_D00935"/>
</dbReference>
<dbReference type="PANTHER" id="PTHR24128">
    <property type="entry name" value="HOMEOBOX PROTEIN WARIAI"/>
    <property type="match status" value="1"/>
</dbReference>
<dbReference type="AlphaFoldDB" id="A0A059CDM0"/>
<gene>
    <name evidence="2" type="ORF">EUGRSUZ_D00935</name>
</gene>